<keyword evidence="5" id="KW-0238">DNA-binding</keyword>
<evidence type="ECO:0000256" key="6">
    <source>
        <dbReference type="ARBA" id="ARBA00023163"/>
    </source>
</evidence>
<dbReference type="Proteomes" id="UP000627166">
    <property type="component" value="Unassembled WGS sequence"/>
</dbReference>
<evidence type="ECO:0000256" key="1">
    <source>
        <dbReference type="ARBA" id="ARBA00007957"/>
    </source>
</evidence>
<keyword evidence="8" id="KW-1185">Reference proteome</keyword>
<evidence type="ECO:0000256" key="3">
    <source>
        <dbReference type="ARBA" id="ARBA00022833"/>
    </source>
</evidence>
<sequence length="148" mass="17259">MLNYIRVISLEINQYLKEKQLKVTRARTGILTILSKSDEALTAGEIWDKLNENKIIVDLSTVYRTLETLVDKKILEKFNIDDDKYNYRFKDKGHKHKIECSVCHKIIEFDCPMPKFEEYVKLKTGVILIDSCININKGICSDCVKNKK</sequence>
<reference evidence="7 8" key="1">
    <citation type="submission" date="2020-08" db="EMBL/GenBank/DDBJ databases">
        <title>A Genomic Blueprint of the Chicken Gut Microbiome.</title>
        <authorList>
            <person name="Gilroy R."/>
            <person name="Ravi A."/>
            <person name="Getino M."/>
            <person name="Pursley I."/>
            <person name="Horton D.L."/>
            <person name="Alikhan N.-F."/>
            <person name="Baker D."/>
            <person name="Gharbi K."/>
            <person name="Hall N."/>
            <person name="Watson M."/>
            <person name="Adriaenssens E.M."/>
            <person name="Foster-Nyarko E."/>
            <person name="Jarju S."/>
            <person name="Secka A."/>
            <person name="Antonio M."/>
            <person name="Oren A."/>
            <person name="Chaudhuri R."/>
            <person name="La Ragione R.M."/>
            <person name="Hildebrand F."/>
            <person name="Pallen M.J."/>
        </authorList>
    </citation>
    <scope>NUCLEOTIDE SEQUENCE [LARGE SCALE GENOMIC DNA]</scope>
    <source>
        <strain evidence="7 8">N37</strain>
    </source>
</reference>
<comment type="caution">
    <text evidence="7">The sequence shown here is derived from an EMBL/GenBank/DDBJ whole genome shotgun (WGS) entry which is preliminary data.</text>
</comment>
<dbReference type="SUPFAM" id="SSF46785">
    <property type="entry name" value="Winged helix' DNA-binding domain"/>
    <property type="match status" value="1"/>
</dbReference>
<dbReference type="CDD" id="cd07153">
    <property type="entry name" value="Fur_like"/>
    <property type="match status" value="1"/>
</dbReference>
<dbReference type="PANTHER" id="PTHR33202:SF8">
    <property type="entry name" value="PEROXIDE-RESPONSIVE REPRESSOR PERR"/>
    <property type="match status" value="1"/>
</dbReference>
<keyword evidence="3" id="KW-0862">Zinc</keyword>
<dbReference type="InterPro" id="IPR002481">
    <property type="entry name" value="FUR"/>
</dbReference>
<evidence type="ECO:0000313" key="7">
    <source>
        <dbReference type="EMBL" id="MBD8047939.1"/>
    </source>
</evidence>
<evidence type="ECO:0000256" key="2">
    <source>
        <dbReference type="ARBA" id="ARBA00022491"/>
    </source>
</evidence>
<dbReference type="InterPro" id="IPR036388">
    <property type="entry name" value="WH-like_DNA-bd_sf"/>
</dbReference>
<evidence type="ECO:0000256" key="4">
    <source>
        <dbReference type="ARBA" id="ARBA00023015"/>
    </source>
</evidence>
<accession>A0ABR8YUK7</accession>
<keyword evidence="4" id="KW-0805">Transcription regulation</keyword>
<gene>
    <name evidence="7" type="ORF">H9637_12965</name>
</gene>
<dbReference type="EMBL" id="JACSQB010000105">
    <property type="protein sequence ID" value="MBD8047939.1"/>
    <property type="molecule type" value="Genomic_DNA"/>
</dbReference>
<name>A0ABR8YUK7_9CLOT</name>
<organism evidence="7 8">
    <name type="scientific">Clostridium faecium</name>
    <dbReference type="NCBI Taxonomy" id="2762223"/>
    <lineage>
        <taxon>Bacteria</taxon>
        <taxon>Bacillati</taxon>
        <taxon>Bacillota</taxon>
        <taxon>Clostridia</taxon>
        <taxon>Eubacteriales</taxon>
        <taxon>Clostridiaceae</taxon>
        <taxon>Clostridium</taxon>
    </lineage>
</organism>
<dbReference type="InterPro" id="IPR043135">
    <property type="entry name" value="Fur_C"/>
</dbReference>
<dbReference type="InterPro" id="IPR036390">
    <property type="entry name" value="WH_DNA-bd_sf"/>
</dbReference>
<keyword evidence="2" id="KW-0678">Repressor</keyword>
<keyword evidence="6" id="KW-0804">Transcription</keyword>
<dbReference type="Pfam" id="PF01475">
    <property type="entry name" value="FUR"/>
    <property type="match status" value="1"/>
</dbReference>
<proteinExistence type="inferred from homology"/>
<dbReference type="Gene3D" id="3.30.1490.190">
    <property type="match status" value="1"/>
</dbReference>
<protein>
    <submittedName>
        <fullName evidence="7">Transcriptional repressor</fullName>
    </submittedName>
</protein>
<evidence type="ECO:0000256" key="5">
    <source>
        <dbReference type="ARBA" id="ARBA00023125"/>
    </source>
</evidence>
<comment type="similarity">
    <text evidence="1">Belongs to the Fur family.</text>
</comment>
<dbReference type="Gene3D" id="1.10.10.10">
    <property type="entry name" value="Winged helix-like DNA-binding domain superfamily/Winged helix DNA-binding domain"/>
    <property type="match status" value="1"/>
</dbReference>
<evidence type="ECO:0000313" key="8">
    <source>
        <dbReference type="Proteomes" id="UP000627166"/>
    </source>
</evidence>
<dbReference type="PANTHER" id="PTHR33202">
    <property type="entry name" value="ZINC UPTAKE REGULATION PROTEIN"/>
    <property type="match status" value="1"/>
</dbReference>